<keyword evidence="4" id="KW-1003">Cell membrane</keyword>
<feature type="domain" description="Histidine kinase" evidence="18">
    <location>
        <begin position="380"/>
        <end position="595"/>
    </location>
</feature>
<dbReference type="Gene3D" id="1.10.287.130">
    <property type="match status" value="1"/>
</dbReference>
<dbReference type="Pfam" id="PF00512">
    <property type="entry name" value="HisKA"/>
    <property type="match status" value="1"/>
</dbReference>
<evidence type="ECO:0000256" key="5">
    <source>
        <dbReference type="ARBA" id="ARBA00022519"/>
    </source>
</evidence>
<comment type="subcellular location">
    <subcellularLocation>
        <location evidence="2">Cell inner membrane</location>
        <topology evidence="2">Multi-pass membrane protein</topology>
    </subcellularLocation>
</comment>
<dbReference type="PANTHER" id="PTHR43065">
    <property type="entry name" value="SENSOR HISTIDINE KINASE"/>
    <property type="match status" value="1"/>
</dbReference>
<keyword evidence="6" id="KW-0597">Phosphoprotein</keyword>
<keyword evidence="16" id="KW-0175">Coiled coil</keyword>
<dbReference type="InterPro" id="IPR036097">
    <property type="entry name" value="HisK_dim/P_sf"/>
</dbReference>
<evidence type="ECO:0000256" key="12">
    <source>
        <dbReference type="ARBA" id="ARBA00022989"/>
    </source>
</evidence>
<evidence type="ECO:0000256" key="4">
    <source>
        <dbReference type="ARBA" id="ARBA00022475"/>
    </source>
</evidence>
<evidence type="ECO:0000256" key="13">
    <source>
        <dbReference type="ARBA" id="ARBA00023012"/>
    </source>
</evidence>
<dbReference type="CDD" id="cd00082">
    <property type="entry name" value="HisKA"/>
    <property type="match status" value="1"/>
</dbReference>
<dbReference type="PANTHER" id="PTHR43065:SF46">
    <property type="entry name" value="C4-DICARBOXYLATE TRANSPORT SENSOR PROTEIN DCTB"/>
    <property type="match status" value="1"/>
</dbReference>
<evidence type="ECO:0000256" key="1">
    <source>
        <dbReference type="ARBA" id="ARBA00000085"/>
    </source>
</evidence>
<dbReference type="EMBL" id="LYBM01000001">
    <property type="protein sequence ID" value="ODA36246.1"/>
    <property type="molecule type" value="Genomic_DNA"/>
</dbReference>
<proteinExistence type="predicted"/>
<comment type="caution">
    <text evidence="19">The sequence shown here is derived from an EMBL/GenBank/DDBJ whole genome shotgun (WGS) entry which is preliminary data.</text>
</comment>
<evidence type="ECO:0000256" key="15">
    <source>
        <dbReference type="ARBA" id="ARBA00073143"/>
    </source>
</evidence>
<evidence type="ECO:0000256" key="10">
    <source>
        <dbReference type="ARBA" id="ARBA00022777"/>
    </source>
</evidence>
<dbReference type="Proteomes" id="UP000094936">
    <property type="component" value="Unassembled WGS sequence"/>
</dbReference>
<dbReference type="CDD" id="cd00075">
    <property type="entry name" value="HATPase"/>
    <property type="match status" value="1"/>
</dbReference>
<keyword evidence="5" id="KW-0997">Cell inner membrane</keyword>
<dbReference type="Gene3D" id="3.30.565.10">
    <property type="entry name" value="Histidine kinase-like ATPase, C-terminal domain"/>
    <property type="match status" value="1"/>
</dbReference>
<keyword evidence="13" id="KW-0902">Two-component regulatory system</keyword>
<dbReference type="RefSeq" id="WP_068898368.1">
    <property type="nucleotide sequence ID" value="NZ_JBHUIF010000002.1"/>
</dbReference>
<dbReference type="InterPro" id="IPR029151">
    <property type="entry name" value="Sensor-like_sf"/>
</dbReference>
<evidence type="ECO:0000256" key="8">
    <source>
        <dbReference type="ARBA" id="ARBA00022692"/>
    </source>
</evidence>
<dbReference type="InterPro" id="IPR003661">
    <property type="entry name" value="HisK_dim/P_dom"/>
</dbReference>
<evidence type="ECO:0000256" key="7">
    <source>
        <dbReference type="ARBA" id="ARBA00022679"/>
    </source>
</evidence>
<dbReference type="InterPro" id="IPR003594">
    <property type="entry name" value="HATPase_dom"/>
</dbReference>
<evidence type="ECO:0000256" key="14">
    <source>
        <dbReference type="ARBA" id="ARBA00023136"/>
    </source>
</evidence>
<evidence type="ECO:0000256" key="3">
    <source>
        <dbReference type="ARBA" id="ARBA00012438"/>
    </source>
</evidence>
<dbReference type="OrthoDB" id="9772100at2"/>
<dbReference type="GO" id="GO:0005524">
    <property type="term" value="F:ATP binding"/>
    <property type="evidence" value="ECO:0007669"/>
    <property type="project" value="UniProtKB-KW"/>
</dbReference>
<gene>
    <name evidence="19" type="ORF">A8L45_01205</name>
</gene>
<keyword evidence="10" id="KW-0418">Kinase</keyword>
<evidence type="ECO:0000256" key="9">
    <source>
        <dbReference type="ARBA" id="ARBA00022741"/>
    </source>
</evidence>
<dbReference type="STRING" id="1080227.A8L45_01205"/>
<dbReference type="Pfam" id="PF02743">
    <property type="entry name" value="dCache_1"/>
    <property type="match status" value="1"/>
</dbReference>
<dbReference type="FunFam" id="1.10.287.130:FF:000049">
    <property type="entry name" value="C4-dicarboxylate transport sensor protein DctB"/>
    <property type="match status" value="1"/>
</dbReference>
<evidence type="ECO:0000256" key="11">
    <source>
        <dbReference type="ARBA" id="ARBA00022840"/>
    </source>
</evidence>
<name>A0A1C3ESP2_9GAMM</name>
<accession>A0A1C3ESP2</accession>
<dbReference type="SMART" id="SM00388">
    <property type="entry name" value="HisKA"/>
    <property type="match status" value="1"/>
</dbReference>
<evidence type="ECO:0000256" key="17">
    <source>
        <dbReference type="SAM" id="Phobius"/>
    </source>
</evidence>
<dbReference type="EC" id="2.7.13.3" evidence="3"/>
<dbReference type="GO" id="GO:0005886">
    <property type="term" value="C:plasma membrane"/>
    <property type="evidence" value="ECO:0007669"/>
    <property type="project" value="UniProtKB-SubCell"/>
</dbReference>
<evidence type="ECO:0000256" key="16">
    <source>
        <dbReference type="SAM" id="Coils"/>
    </source>
</evidence>
<evidence type="ECO:0000259" key="18">
    <source>
        <dbReference type="PROSITE" id="PS50109"/>
    </source>
</evidence>
<dbReference type="InterPro" id="IPR036890">
    <property type="entry name" value="HATPase_C_sf"/>
</dbReference>
<keyword evidence="20" id="KW-1185">Reference proteome</keyword>
<dbReference type="GO" id="GO:0000155">
    <property type="term" value="F:phosphorelay sensor kinase activity"/>
    <property type="evidence" value="ECO:0007669"/>
    <property type="project" value="InterPro"/>
</dbReference>
<keyword evidence="7" id="KW-0808">Transferase</keyword>
<evidence type="ECO:0000256" key="2">
    <source>
        <dbReference type="ARBA" id="ARBA00004429"/>
    </source>
</evidence>
<feature type="transmembrane region" description="Helical" evidence="17">
    <location>
        <begin position="291"/>
        <end position="313"/>
    </location>
</feature>
<dbReference type="PIRSF" id="PIRSF036431">
    <property type="entry name" value="STHK_DctB"/>
    <property type="match status" value="1"/>
</dbReference>
<keyword evidence="8 17" id="KW-0812">Transmembrane</keyword>
<dbReference type="Pfam" id="PF02518">
    <property type="entry name" value="HATPase_c"/>
    <property type="match status" value="1"/>
</dbReference>
<evidence type="ECO:0000313" key="20">
    <source>
        <dbReference type="Proteomes" id="UP000094936"/>
    </source>
</evidence>
<sequence length="598" mass="67251">MRKVTAISILLLNGYLIAAMIGSYLIWQDNYRSLVIDQHRQLDVFSNHIISRLEKYSPIPQLLSQNTLLLNTLSAPANAATVLKANQFLQRVNWVSQAADTYLLSKSGMTIAASNWQESNTFIGKRFDWRPYFKQARDGGKAEYFALGSTSGKRGYYFAYPVLQDNRVQGVVVVKMQLSAIESNWENQQSQFVATDPYGVIFMSSQPEWLYQSLRPLTKQEQQTLKESRQYSDRKISSLQLRGKLADSPSRGDTSRLISDDMDVIVSSKSVAGFNFDIRALSPSHLLYHGLGYFLTILTLIFAVILLISLVFYQRRQKQRQLEKMRESANQHLERQVLMRTSELQSEVGERERAEQALRLAQAELIQAAKLAVIGQLSATISHELNNPLAAIRSFADNGRKFLAREQWHRVDENLSRITALTERMADISKQLRAFARKPDDVKASQTDLRTVINEAASLIAAEAKRYQVDINLLLPSSPAFALVHALQLEQVIINLINNGIQAINEANTGSTGLLRVSLEASETCWHIHIDDNGPGIRVSDQEMLFEPFYTTRKNGLGLGLSLSQQLIVGMNGTLVVGQSPLDGARLTIRFEKDEDNA</sequence>
<dbReference type="SUPFAM" id="SSF103190">
    <property type="entry name" value="Sensory domain-like"/>
    <property type="match status" value="1"/>
</dbReference>
<comment type="catalytic activity">
    <reaction evidence="1">
        <text>ATP + protein L-histidine = ADP + protein N-phospho-L-histidine.</text>
        <dbReference type="EC" id="2.7.13.3"/>
    </reaction>
</comment>
<dbReference type="SUPFAM" id="SSF47384">
    <property type="entry name" value="Homodimeric domain of signal transducing histidine kinase"/>
    <property type="match status" value="1"/>
</dbReference>
<dbReference type="Gene3D" id="3.30.450.20">
    <property type="entry name" value="PAS domain"/>
    <property type="match status" value="2"/>
</dbReference>
<keyword evidence="9" id="KW-0547">Nucleotide-binding</keyword>
<dbReference type="PRINTS" id="PR00344">
    <property type="entry name" value="BCTRLSENSOR"/>
</dbReference>
<dbReference type="PROSITE" id="PS50109">
    <property type="entry name" value="HIS_KIN"/>
    <property type="match status" value="1"/>
</dbReference>
<reference evidence="19 20" key="1">
    <citation type="submission" date="2016-05" db="EMBL/GenBank/DDBJ databases">
        <title>Genomic Taxonomy of the Vibrionaceae.</title>
        <authorList>
            <person name="Gomez-Gil B."/>
            <person name="Enciso-Ibarra J."/>
        </authorList>
    </citation>
    <scope>NUCLEOTIDE SEQUENCE [LARGE SCALE GENOMIC DNA]</scope>
    <source>
        <strain evidence="19 20">CAIM 1920</strain>
    </source>
</reference>
<dbReference type="SUPFAM" id="SSF55874">
    <property type="entry name" value="ATPase domain of HSP90 chaperone/DNA topoisomerase II/histidine kinase"/>
    <property type="match status" value="1"/>
</dbReference>
<dbReference type="AlphaFoldDB" id="A0A1C3ESP2"/>
<keyword evidence="11" id="KW-0067">ATP-binding</keyword>
<dbReference type="InterPro" id="IPR005467">
    <property type="entry name" value="His_kinase_dom"/>
</dbReference>
<organism evidence="19 20">
    <name type="scientific">Veronia pacifica</name>
    <dbReference type="NCBI Taxonomy" id="1080227"/>
    <lineage>
        <taxon>Bacteria</taxon>
        <taxon>Pseudomonadati</taxon>
        <taxon>Pseudomonadota</taxon>
        <taxon>Gammaproteobacteria</taxon>
        <taxon>Vibrionales</taxon>
        <taxon>Vibrionaceae</taxon>
        <taxon>Veronia</taxon>
    </lineage>
</organism>
<evidence type="ECO:0000256" key="6">
    <source>
        <dbReference type="ARBA" id="ARBA00022553"/>
    </source>
</evidence>
<feature type="coiled-coil region" evidence="16">
    <location>
        <begin position="315"/>
        <end position="371"/>
    </location>
</feature>
<keyword evidence="14 17" id="KW-0472">Membrane</keyword>
<dbReference type="FunFam" id="3.30.450.20:FF:000127">
    <property type="entry name" value="C4-dicarboxylate transport sensor protein"/>
    <property type="match status" value="1"/>
</dbReference>
<evidence type="ECO:0000313" key="19">
    <source>
        <dbReference type="EMBL" id="ODA36246.1"/>
    </source>
</evidence>
<keyword evidence="12 17" id="KW-1133">Transmembrane helix</keyword>
<dbReference type="InterPro" id="IPR017055">
    <property type="entry name" value="Sig_transdc_His_kinase_DctB"/>
</dbReference>
<dbReference type="InterPro" id="IPR004358">
    <property type="entry name" value="Sig_transdc_His_kin-like_C"/>
</dbReference>
<dbReference type="InterPro" id="IPR033479">
    <property type="entry name" value="dCache_1"/>
</dbReference>
<feature type="transmembrane region" description="Helical" evidence="17">
    <location>
        <begin position="7"/>
        <end position="27"/>
    </location>
</feature>
<protein>
    <recommendedName>
        <fullName evidence="15">C4-dicarboxylate transport sensor protein DctB</fullName>
        <ecNumber evidence="3">2.7.13.3</ecNumber>
    </recommendedName>
</protein>
<dbReference type="SMART" id="SM00387">
    <property type="entry name" value="HATPase_c"/>
    <property type="match status" value="1"/>
</dbReference>